<name>A0A9D2K530_9FIRM</name>
<reference evidence="3" key="2">
    <citation type="submission" date="2021-04" db="EMBL/GenBank/DDBJ databases">
        <authorList>
            <person name="Gilroy R."/>
        </authorList>
    </citation>
    <scope>NUCLEOTIDE SEQUENCE</scope>
    <source>
        <strain evidence="3">ChiBcec1-1093</strain>
    </source>
</reference>
<dbReference type="Gene3D" id="3.30.70.270">
    <property type="match status" value="1"/>
</dbReference>
<feature type="domain" description="EAL" evidence="1">
    <location>
        <begin position="182"/>
        <end position="452"/>
    </location>
</feature>
<dbReference type="GO" id="GO:0071111">
    <property type="term" value="F:cyclic-guanylate-specific phosphodiesterase activity"/>
    <property type="evidence" value="ECO:0007669"/>
    <property type="project" value="InterPro"/>
</dbReference>
<dbReference type="SMART" id="SM00052">
    <property type="entry name" value="EAL"/>
    <property type="match status" value="1"/>
</dbReference>
<organism evidence="3 4">
    <name type="scientific">Candidatus Lachnoclostridium stercorigallinarum</name>
    <dbReference type="NCBI Taxonomy" id="2838634"/>
    <lineage>
        <taxon>Bacteria</taxon>
        <taxon>Bacillati</taxon>
        <taxon>Bacillota</taxon>
        <taxon>Clostridia</taxon>
        <taxon>Lachnospirales</taxon>
        <taxon>Lachnospiraceae</taxon>
    </lineage>
</organism>
<dbReference type="SUPFAM" id="SSF141868">
    <property type="entry name" value="EAL domain-like"/>
    <property type="match status" value="1"/>
</dbReference>
<dbReference type="SUPFAM" id="SSF55073">
    <property type="entry name" value="Nucleotide cyclase"/>
    <property type="match status" value="1"/>
</dbReference>
<accession>A0A9D2K530</accession>
<dbReference type="CDD" id="cd01948">
    <property type="entry name" value="EAL"/>
    <property type="match status" value="1"/>
</dbReference>
<evidence type="ECO:0000313" key="3">
    <source>
        <dbReference type="EMBL" id="HIZ78936.1"/>
    </source>
</evidence>
<dbReference type="InterPro" id="IPR001633">
    <property type="entry name" value="EAL_dom"/>
</dbReference>
<dbReference type="Pfam" id="PF00990">
    <property type="entry name" value="GGDEF"/>
    <property type="match status" value="1"/>
</dbReference>
<comment type="caution">
    <text evidence="3">The sequence shown here is derived from an EMBL/GenBank/DDBJ whole genome shotgun (WGS) entry which is preliminary data.</text>
</comment>
<dbReference type="InterPro" id="IPR029787">
    <property type="entry name" value="Nucleotide_cyclase"/>
</dbReference>
<dbReference type="Proteomes" id="UP000824101">
    <property type="component" value="Unassembled WGS sequence"/>
</dbReference>
<evidence type="ECO:0000259" key="2">
    <source>
        <dbReference type="PROSITE" id="PS50887"/>
    </source>
</evidence>
<dbReference type="Pfam" id="PF00563">
    <property type="entry name" value="EAL"/>
    <property type="match status" value="1"/>
</dbReference>
<dbReference type="AlphaFoldDB" id="A0A9D2K530"/>
<dbReference type="PROSITE" id="PS50887">
    <property type="entry name" value="GGDEF"/>
    <property type="match status" value="1"/>
</dbReference>
<gene>
    <name evidence="3" type="ORF">IAA17_04045</name>
</gene>
<dbReference type="InterPro" id="IPR043128">
    <property type="entry name" value="Rev_trsase/Diguanyl_cyclase"/>
</dbReference>
<feature type="domain" description="GGDEF" evidence="2">
    <location>
        <begin position="37"/>
        <end position="173"/>
    </location>
</feature>
<evidence type="ECO:0000313" key="4">
    <source>
        <dbReference type="Proteomes" id="UP000824101"/>
    </source>
</evidence>
<reference evidence="3" key="1">
    <citation type="journal article" date="2021" name="PeerJ">
        <title>Extensive microbial diversity within the chicken gut microbiome revealed by metagenomics and culture.</title>
        <authorList>
            <person name="Gilroy R."/>
            <person name="Ravi A."/>
            <person name="Getino M."/>
            <person name="Pursley I."/>
            <person name="Horton D.L."/>
            <person name="Alikhan N.F."/>
            <person name="Baker D."/>
            <person name="Gharbi K."/>
            <person name="Hall N."/>
            <person name="Watson M."/>
            <person name="Adriaenssens E.M."/>
            <person name="Foster-Nyarko E."/>
            <person name="Jarju S."/>
            <person name="Secka A."/>
            <person name="Antonio M."/>
            <person name="Oren A."/>
            <person name="Chaudhuri R.R."/>
            <person name="La Ragione R."/>
            <person name="Hildebrand F."/>
            <person name="Pallen M.J."/>
        </authorList>
    </citation>
    <scope>NUCLEOTIDE SEQUENCE</scope>
    <source>
        <strain evidence="3">ChiBcec1-1093</strain>
    </source>
</reference>
<dbReference type="InterPro" id="IPR035919">
    <property type="entry name" value="EAL_sf"/>
</dbReference>
<evidence type="ECO:0000259" key="1">
    <source>
        <dbReference type="PROSITE" id="PS50883"/>
    </source>
</evidence>
<dbReference type="Gene3D" id="3.20.20.450">
    <property type="entry name" value="EAL domain"/>
    <property type="match status" value="1"/>
</dbReference>
<sequence>MGEKVDWDPPISLEPLKERKSLHEFQEAVERRLERSPGGAVAVFNMRQFKYINESFGREKGDQLLAGVISAMSQRKKKEELFCWVGGDVFYVFIDKWDRDYVRQRLESYLRGAARVSMRILKNSQAAFYCGAVISNPESATENYSLERMLTHVMYALEKAKEFPGNKIWFFDAELHKKELQENRVELQMQRALREEEFKLYLQPKVDPVTRQLKGAEALVRWYMPKPDPDPDSNADPDPEKDYILIPPGEFMPVFERTGFSSRLDQHMLQEVGNLLRSWRKKGIRPIPLSVNLSRKALFEESYIRTLEWVKANYQIKNGEITLEILESVAFGNLEIANEILEKVRNMGYRISMDDFGSGYSSLNVLAKLKIDELKIDQAFLRGMEKGSREERILETIMKLAKDLNIPTVVEGVETLDHETLVKSLGCGCVQGYLYSRPISACEFTEKFMKDSQNGYQFQI</sequence>
<proteinExistence type="predicted"/>
<dbReference type="PANTHER" id="PTHR33121">
    <property type="entry name" value="CYCLIC DI-GMP PHOSPHODIESTERASE PDEF"/>
    <property type="match status" value="1"/>
</dbReference>
<protein>
    <submittedName>
        <fullName evidence="3">GGDEF domain-containing phosphodiesterase</fullName>
    </submittedName>
</protein>
<dbReference type="PANTHER" id="PTHR33121:SF70">
    <property type="entry name" value="SIGNALING PROTEIN YKOW"/>
    <property type="match status" value="1"/>
</dbReference>
<dbReference type="InterPro" id="IPR050706">
    <property type="entry name" value="Cyclic-di-GMP_PDE-like"/>
</dbReference>
<dbReference type="EMBL" id="DXBC01000061">
    <property type="protein sequence ID" value="HIZ78936.1"/>
    <property type="molecule type" value="Genomic_DNA"/>
</dbReference>
<dbReference type="SMART" id="SM00267">
    <property type="entry name" value="GGDEF"/>
    <property type="match status" value="1"/>
</dbReference>
<dbReference type="PROSITE" id="PS50883">
    <property type="entry name" value="EAL"/>
    <property type="match status" value="1"/>
</dbReference>
<dbReference type="InterPro" id="IPR000160">
    <property type="entry name" value="GGDEF_dom"/>
</dbReference>